<evidence type="ECO:0000256" key="2">
    <source>
        <dbReference type="ARBA" id="ARBA00023002"/>
    </source>
</evidence>
<evidence type="ECO:0000259" key="5">
    <source>
        <dbReference type="Pfam" id="PF02668"/>
    </source>
</evidence>
<dbReference type="Gene3D" id="3.60.130.10">
    <property type="entry name" value="Clavaminate synthase-like"/>
    <property type="match status" value="1"/>
</dbReference>
<proteinExistence type="predicted"/>
<dbReference type="Pfam" id="PF02668">
    <property type="entry name" value="TauD"/>
    <property type="match status" value="1"/>
</dbReference>
<keyword evidence="8" id="KW-1185">Reference proteome</keyword>
<dbReference type="GO" id="GO:0017000">
    <property type="term" value="P:antibiotic biosynthetic process"/>
    <property type="evidence" value="ECO:0007669"/>
    <property type="project" value="UniProtKB-KW"/>
</dbReference>
<evidence type="ECO:0000256" key="1">
    <source>
        <dbReference type="ARBA" id="ARBA00001954"/>
    </source>
</evidence>
<dbReference type="STRING" id="1851544.ODI_03438"/>
<keyword evidence="2" id="KW-0560">Oxidoreductase</keyword>
<evidence type="ECO:0000256" key="3">
    <source>
        <dbReference type="ARBA" id="ARBA00023194"/>
    </source>
</evidence>
<comment type="cofactor">
    <cofactor evidence="1">
        <name>Fe(2+)</name>
        <dbReference type="ChEBI" id="CHEBI:29033"/>
    </cofactor>
</comment>
<dbReference type="InterPro" id="IPR042098">
    <property type="entry name" value="TauD-like_sf"/>
</dbReference>
<evidence type="ECO:0000313" key="7">
    <source>
        <dbReference type="EMBL" id="SOE51714.1"/>
    </source>
</evidence>
<dbReference type="AlphaFoldDB" id="A0A1C3JXK5"/>
<dbReference type="PANTHER" id="PTHR10696:SF56">
    <property type="entry name" value="TAUD_TFDA-LIKE DOMAIN-CONTAINING PROTEIN"/>
    <property type="match status" value="1"/>
</dbReference>
<name>A0A1C3JXK5_9BURK</name>
<reference evidence="6 8" key="1">
    <citation type="submission" date="2016-06" db="EMBL/GenBank/DDBJ databases">
        <authorList>
            <person name="Kjaerup R.B."/>
            <person name="Dalgaard T.S."/>
            <person name="Juul-Madsen H.R."/>
        </authorList>
    </citation>
    <scope>NUCLEOTIDE SEQUENCE [LARGE SCALE GENOMIC DNA]</scope>
    <source>
        <strain evidence="6">Orrdi1</strain>
    </source>
</reference>
<dbReference type="SUPFAM" id="SSF51197">
    <property type="entry name" value="Clavaminate synthase-like"/>
    <property type="match status" value="1"/>
</dbReference>
<dbReference type="RefSeq" id="WP_067749779.1">
    <property type="nucleotide sequence ID" value="NZ_LT907988.1"/>
</dbReference>
<dbReference type="EMBL" id="FLRC01000005">
    <property type="protein sequence ID" value="SBT24019.1"/>
    <property type="molecule type" value="Genomic_DNA"/>
</dbReference>
<dbReference type="EMBL" id="LT907988">
    <property type="protein sequence ID" value="SOE51714.1"/>
    <property type="molecule type" value="Genomic_DNA"/>
</dbReference>
<evidence type="ECO:0000313" key="8">
    <source>
        <dbReference type="Proteomes" id="UP000078558"/>
    </source>
</evidence>
<dbReference type="InterPro" id="IPR003819">
    <property type="entry name" value="TauD/TfdA-like"/>
</dbReference>
<dbReference type="KEGG" id="odi:ODI_R3640"/>
<dbReference type="GO" id="GO:0016706">
    <property type="term" value="F:2-oxoglutarate-dependent dioxygenase activity"/>
    <property type="evidence" value="ECO:0007669"/>
    <property type="project" value="UniProtKB-ARBA"/>
</dbReference>
<keyword evidence="3" id="KW-0045">Antibiotic biosynthesis</keyword>
<sequence length="354" mass="40048">MSEYKPVTDASAWNAEQLNNDQSWIYRFGPQAIAELNAALQKVRHIPITDIRKEDFPLERVAADLKKVSEQVEEGIGMAVLRGLPVFDYSKDDASRIYWGIGLHLGRPVTQNSRAHLLGHVKDEGVKYGHKTRGYNTSAKLNFHSDNSDVVGLLCLRVSKTGGFSRLTSTTSIHNEILRRRPDLLKPLYDGFHYDLKGEHLPGRSPLTEHPIPVFSWFDGKLSCRYLRNAFEPAFEKRGTPATPEQVEAMNLFDELAGSQDLCFEMAMEPGDMQLLNNHVIVHSRTAFEDYEDEDKKRHLLRLWLRTDYRPLAPNFAERFGPGTARMGVPTPEAFGLPPRPPLEHGLPEPAMGH</sequence>
<evidence type="ECO:0000313" key="6">
    <source>
        <dbReference type="EMBL" id="SBT24019.1"/>
    </source>
</evidence>
<feature type="region of interest" description="Disordered" evidence="4">
    <location>
        <begin position="334"/>
        <end position="354"/>
    </location>
</feature>
<organism evidence="6 8">
    <name type="scientific">Orrella dioscoreae</name>
    <dbReference type="NCBI Taxonomy" id="1851544"/>
    <lineage>
        <taxon>Bacteria</taxon>
        <taxon>Pseudomonadati</taxon>
        <taxon>Pseudomonadota</taxon>
        <taxon>Betaproteobacteria</taxon>
        <taxon>Burkholderiales</taxon>
        <taxon>Alcaligenaceae</taxon>
        <taxon>Orrella</taxon>
    </lineage>
</organism>
<dbReference type="OrthoDB" id="753054at2"/>
<evidence type="ECO:0000256" key="4">
    <source>
        <dbReference type="SAM" id="MobiDB-lite"/>
    </source>
</evidence>
<accession>A0A1C3JXK5</accession>
<reference evidence="7 8" key="2">
    <citation type="submission" date="2017-08" db="EMBL/GenBank/DDBJ databases">
        <authorList>
            <person name="de Groot N.N."/>
        </authorList>
    </citation>
    <scope>NUCLEOTIDE SEQUENCE [LARGE SCALE GENOMIC DNA]</scope>
    <source>
        <strain evidence="7">Orrdi1</strain>
    </source>
</reference>
<dbReference type="PANTHER" id="PTHR10696">
    <property type="entry name" value="GAMMA-BUTYROBETAINE HYDROXYLASE-RELATED"/>
    <property type="match status" value="1"/>
</dbReference>
<dbReference type="Proteomes" id="UP000078558">
    <property type="component" value="Chromosome I"/>
</dbReference>
<feature type="domain" description="TauD/TfdA-like" evidence="5">
    <location>
        <begin position="47"/>
        <end position="304"/>
    </location>
</feature>
<protein>
    <recommendedName>
        <fullName evidence="5">TauD/TfdA-like domain-containing protein</fullName>
    </recommendedName>
</protein>
<dbReference type="InterPro" id="IPR050411">
    <property type="entry name" value="AlphaKG_dependent_hydroxylases"/>
</dbReference>
<gene>
    <name evidence="6" type="ORF">ODI_03438</name>
    <name evidence="7" type="ORF">ODI_R3640</name>
</gene>